<dbReference type="EMBL" id="JXTC01000434">
    <property type="protein sequence ID" value="PON54295.1"/>
    <property type="molecule type" value="Genomic_DNA"/>
</dbReference>
<feature type="region of interest" description="Disordered" evidence="3">
    <location>
        <begin position="9"/>
        <end position="35"/>
    </location>
</feature>
<comment type="caution">
    <text evidence="4">The sequence shown here is derived from an EMBL/GenBank/DDBJ whole genome shotgun (WGS) entry which is preliminary data.</text>
</comment>
<dbReference type="OrthoDB" id="1729737at2759"/>
<proteinExistence type="inferred from homology"/>
<dbReference type="GO" id="GO:0040008">
    <property type="term" value="P:regulation of growth"/>
    <property type="evidence" value="ECO:0007669"/>
    <property type="project" value="InterPro"/>
</dbReference>
<evidence type="ECO:0000256" key="2">
    <source>
        <dbReference type="ARBA" id="ARBA00024198"/>
    </source>
</evidence>
<evidence type="ECO:0000313" key="5">
    <source>
        <dbReference type="Proteomes" id="UP000237000"/>
    </source>
</evidence>
<keyword evidence="1" id="KW-0341">Growth regulation</keyword>
<dbReference type="STRING" id="63057.A0A2P5BZX2"/>
<comment type="similarity">
    <text evidence="2">Belongs to the LAZY family.</text>
</comment>
<dbReference type="AlphaFoldDB" id="A0A2P5BZX2"/>
<evidence type="ECO:0000256" key="3">
    <source>
        <dbReference type="SAM" id="MobiDB-lite"/>
    </source>
</evidence>
<feature type="region of interest" description="Disordered" evidence="3">
    <location>
        <begin position="130"/>
        <end position="153"/>
    </location>
</feature>
<dbReference type="GO" id="GO:0009630">
    <property type="term" value="P:gravitropism"/>
    <property type="evidence" value="ECO:0007669"/>
    <property type="project" value="InterPro"/>
</dbReference>
<evidence type="ECO:0000256" key="1">
    <source>
        <dbReference type="ARBA" id="ARBA00022604"/>
    </source>
</evidence>
<evidence type="ECO:0000313" key="4">
    <source>
        <dbReference type="EMBL" id="PON54295.1"/>
    </source>
</evidence>
<sequence>MKIFGWMQSKLKHGTQDENSKKPNSKPVKQTFMQESSKDEVNDWLHGLLAIGTFGKNDLKEDLERINDLQGNTLSSSEEQDPTSEEVGNLQDELNSLLMHKQDDESALTTELEQVSHLERFLSLEHERVESNNAHSNESNTKLVLSRGGKDVSMDNTKSAIGKKSFSFLLKKMFVCRSGFPPPPSPRAPIPEPRMEKIFRAILNKKIYPQSSNPSSSIKMYIENRHMQNSNKDNDNDQNADNGSKWVKTDSDCEFL</sequence>
<keyword evidence="5" id="KW-1185">Reference proteome</keyword>
<feature type="compositionally biased region" description="Polar residues" evidence="3">
    <location>
        <begin position="131"/>
        <end position="143"/>
    </location>
</feature>
<feature type="region of interest" description="Disordered" evidence="3">
    <location>
        <begin position="226"/>
        <end position="256"/>
    </location>
</feature>
<feature type="compositionally biased region" description="Basic and acidic residues" evidence="3">
    <location>
        <begin position="247"/>
        <end position="256"/>
    </location>
</feature>
<reference evidence="5" key="1">
    <citation type="submission" date="2016-06" db="EMBL/GenBank/DDBJ databases">
        <title>Parallel loss of symbiosis genes in relatives of nitrogen-fixing non-legume Parasponia.</title>
        <authorList>
            <person name="Van Velzen R."/>
            <person name="Holmer R."/>
            <person name="Bu F."/>
            <person name="Rutten L."/>
            <person name="Van Zeijl A."/>
            <person name="Liu W."/>
            <person name="Santuari L."/>
            <person name="Cao Q."/>
            <person name="Sharma T."/>
            <person name="Shen D."/>
            <person name="Roswanjaya Y."/>
            <person name="Wardhani T."/>
            <person name="Kalhor M.S."/>
            <person name="Jansen J."/>
            <person name="Van den Hoogen J."/>
            <person name="Gungor B."/>
            <person name="Hartog M."/>
            <person name="Hontelez J."/>
            <person name="Verver J."/>
            <person name="Yang W.-C."/>
            <person name="Schijlen E."/>
            <person name="Repin R."/>
            <person name="Schilthuizen M."/>
            <person name="Schranz E."/>
            <person name="Heidstra R."/>
            <person name="Miyata K."/>
            <person name="Fedorova E."/>
            <person name="Kohlen W."/>
            <person name="Bisseling T."/>
            <person name="Smit S."/>
            <person name="Geurts R."/>
        </authorList>
    </citation>
    <scope>NUCLEOTIDE SEQUENCE [LARGE SCALE GENOMIC DNA]</scope>
    <source>
        <strain evidence="5">cv. RG33-2</strain>
    </source>
</reference>
<dbReference type="Proteomes" id="UP000237000">
    <property type="component" value="Unassembled WGS sequence"/>
</dbReference>
<accession>A0A2P5BZX2</accession>
<name>A0A2P5BZX2_TREOI</name>
<dbReference type="InParanoid" id="A0A2P5BZX2"/>
<dbReference type="PANTHER" id="PTHR34045">
    <property type="entry name" value="OS03G0406300 PROTEIN"/>
    <property type="match status" value="1"/>
</dbReference>
<dbReference type="PANTHER" id="PTHR34045:SF3">
    <property type="entry name" value="PROTEIN LAZY 4"/>
    <property type="match status" value="1"/>
</dbReference>
<organism evidence="4 5">
    <name type="scientific">Trema orientale</name>
    <name type="common">Charcoal tree</name>
    <name type="synonym">Celtis orientalis</name>
    <dbReference type="NCBI Taxonomy" id="63057"/>
    <lineage>
        <taxon>Eukaryota</taxon>
        <taxon>Viridiplantae</taxon>
        <taxon>Streptophyta</taxon>
        <taxon>Embryophyta</taxon>
        <taxon>Tracheophyta</taxon>
        <taxon>Spermatophyta</taxon>
        <taxon>Magnoliopsida</taxon>
        <taxon>eudicotyledons</taxon>
        <taxon>Gunneridae</taxon>
        <taxon>Pentapetalae</taxon>
        <taxon>rosids</taxon>
        <taxon>fabids</taxon>
        <taxon>Rosales</taxon>
        <taxon>Cannabaceae</taxon>
        <taxon>Trema</taxon>
    </lineage>
</organism>
<protein>
    <submittedName>
        <fullName evidence="4">Uncharacterized protein</fullName>
    </submittedName>
</protein>
<dbReference type="InterPro" id="IPR044683">
    <property type="entry name" value="LAZY"/>
</dbReference>
<gene>
    <name evidence="4" type="ORF">TorRG33x02_302920</name>
</gene>